<dbReference type="SUPFAM" id="SSF56935">
    <property type="entry name" value="Porins"/>
    <property type="match status" value="1"/>
</dbReference>
<feature type="domain" description="TonB-dependent transporter Oar-like beta-barrel" evidence="8">
    <location>
        <begin position="244"/>
        <end position="1145"/>
    </location>
</feature>
<keyword evidence="2" id="KW-0813">Transport</keyword>
<organism evidence="9 10">
    <name type="scientific">Paracidobacterium acidisoli</name>
    <dbReference type="NCBI Taxonomy" id="2303751"/>
    <lineage>
        <taxon>Bacteria</taxon>
        <taxon>Pseudomonadati</taxon>
        <taxon>Acidobacteriota</taxon>
        <taxon>Terriglobia</taxon>
        <taxon>Terriglobales</taxon>
        <taxon>Acidobacteriaceae</taxon>
        <taxon>Paracidobacterium</taxon>
    </lineage>
</organism>
<proteinExistence type="predicted"/>
<feature type="chain" id="PRO_5016663602" description="TonB-dependent transporter Oar-like beta-barrel domain-containing protein" evidence="7">
    <location>
        <begin position="25"/>
        <end position="1152"/>
    </location>
</feature>
<keyword evidence="10" id="KW-1185">Reference proteome</keyword>
<keyword evidence="3" id="KW-1134">Transmembrane beta strand</keyword>
<evidence type="ECO:0000256" key="7">
    <source>
        <dbReference type="SAM" id="SignalP"/>
    </source>
</evidence>
<dbReference type="InterPro" id="IPR057601">
    <property type="entry name" value="Oar-like_b-barrel"/>
</dbReference>
<dbReference type="InterPro" id="IPR039426">
    <property type="entry name" value="TonB-dep_rcpt-like"/>
</dbReference>
<dbReference type="Gene3D" id="2.60.40.1120">
    <property type="entry name" value="Carboxypeptidase-like, regulatory domain"/>
    <property type="match status" value="1"/>
</dbReference>
<protein>
    <recommendedName>
        <fullName evidence="8">TonB-dependent transporter Oar-like beta-barrel domain-containing protein</fullName>
    </recommendedName>
</protein>
<dbReference type="GO" id="GO:0009279">
    <property type="term" value="C:cell outer membrane"/>
    <property type="evidence" value="ECO:0007669"/>
    <property type="project" value="UniProtKB-SubCell"/>
</dbReference>
<keyword evidence="4" id="KW-0812">Transmembrane</keyword>
<dbReference type="SUPFAM" id="SSF49464">
    <property type="entry name" value="Carboxypeptidase regulatory domain-like"/>
    <property type="match status" value="1"/>
</dbReference>
<accession>A0A372IMP1</accession>
<keyword evidence="6" id="KW-0998">Cell outer membrane</keyword>
<evidence type="ECO:0000256" key="4">
    <source>
        <dbReference type="ARBA" id="ARBA00022692"/>
    </source>
</evidence>
<evidence type="ECO:0000259" key="8">
    <source>
        <dbReference type="Pfam" id="PF25183"/>
    </source>
</evidence>
<keyword evidence="5" id="KW-0472">Membrane</keyword>
<evidence type="ECO:0000256" key="3">
    <source>
        <dbReference type="ARBA" id="ARBA00022452"/>
    </source>
</evidence>
<dbReference type="PANTHER" id="PTHR30069:SF46">
    <property type="entry name" value="OAR PROTEIN"/>
    <property type="match status" value="1"/>
</dbReference>
<dbReference type="Pfam" id="PF25183">
    <property type="entry name" value="OMP_b-brl_4"/>
    <property type="match status" value="1"/>
</dbReference>
<comment type="subcellular location">
    <subcellularLocation>
        <location evidence="1">Cell outer membrane</location>
        <topology evidence="1">Multi-pass membrane protein</topology>
    </subcellularLocation>
</comment>
<dbReference type="EMBL" id="QVQT01000004">
    <property type="protein sequence ID" value="RFU16135.1"/>
    <property type="molecule type" value="Genomic_DNA"/>
</dbReference>
<reference evidence="9 10" key="1">
    <citation type="submission" date="2018-08" db="EMBL/GenBank/DDBJ databases">
        <title>Acidipila sp. 4G-K13, an acidobacterium isolated from forest soil.</title>
        <authorList>
            <person name="Gao Z.-H."/>
            <person name="Qiu L.-H."/>
        </authorList>
    </citation>
    <scope>NUCLEOTIDE SEQUENCE [LARGE SCALE GENOMIC DNA]</scope>
    <source>
        <strain evidence="9 10">4G-K13</strain>
    </source>
</reference>
<dbReference type="Gene3D" id="2.40.170.20">
    <property type="entry name" value="TonB-dependent receptor, beta-barrel domain"/>
    <property type="match status" value="1"/>
</dbReference>
<dbReference type="RefSeq" id="WP_117300184.1">
    <property type="nucleotide sequence ID" value="NZ_QVQT02000004.1"/>
</dbReference>
<dbReference type="Proteomes" id="UP000264702">
    <property type="component" value="Unassembled WGS sequence"/>
</dbReference>
<keyword evidence="7" id="KW-0732">Signal</keyword>
<dbReference type="GO" id="GO:0044718">
    <property type="term" value="P:siderophore transmembrane transport"/>
    <property type="evidence" value="ECO:0007669"/>
    <property type="project" value="TreeGrafter"/>
</dbReference>
<dbReference type="GO" id="GO:0015344">
    <property type="term" value="F:siderophore uptake transmembrane transporter activity"/>
    <property type="evidence" value="ECO:0007669"/>
    <property type="project" value="TreeGrafter"/>
</dbReference>
<feature type="signal peptide" evidence="7">
    <location>
        <begin position="1"/>
        <end position="24"/>
    </location>
</feature>
<evidence type="ECO:0000256" key="6">
    <source>
        <dbReference type="ARBA" id="ARBA00023237"/>
    </source>
</evidence>
<evidence type="ECO:0000313" key="10">
    <source>
        <dbReference type="Proteomes" id="UP000264702"/>
    </source>
</evidence>
<evidence type="ECO:0000313" key="9">
    <source>
        <dbReference type="EMBL" id="RFU16135.1"/>
    </source>
</evidence>
<name>A0A372IMP1_9BACT</name>
<sequence>MRRIAFWLAGISFALILLAPAARSQENATITGTVTDPTGAVVPNVSIALTNQATGQVRQTVSNSAGIYLFANVGVGHFTLNATTQGFQKFTRTDIVVNTDQSLREDVSLTVGSEGQTVTVQANALQVQSETSELSTLISGQQVAQLATNGRNVTALAALGLGVSNNLPAFSGVNALTSANGISFNGTRTTHNIYLLDGGELNDRGCGGCFGSLPSIDALSEFQTLDSNYSPDYGIGSGGTILMVIKSGTRDFHGELYEFNRNEDYDANNYFTNLANQPRPEFRLNEPGGNIGGPLFIPHIYNNARKRTFFFVNEEWRRLIQGSTPSIVNTIMANNFPTAGQDLHYTVPGSNANPVVPTTTDPNKLSLYAADGLTPGQPFPGNVIPANLIDPNSVLEVNAGTFPRPNYGAAQFISSIPQTTNVREDVVRIDHTINSKLQLMGHLLHEPVTATFFPPLWGPGGDYPTVGTQMQNPAWSSVIKLTQTISPNLLNETSYLYSGNKITLSPITGPGGSFVQPSGWSATSFFPVSDNVGSRMPEIDLQGSPLNQTWTSSYFPWKNGYEGFEWRDDLSWTKGRHALKFGFSWLHDYKNQQLQANTQGTAAFNSSAFSGDSYINFLLGDATSFTQLQFLAGKHWVNNNYGFYANDNWHISSRLTLNLGIRFDGLPHAFERYNQFANFVPGDYNTSQGYPLNADGTLNSAFLTNFKGQGFYLNGIQQAGVGGFPRGNVQNKYNTWQPRIGFAYDLSGDGKTVVRGGFGLFYERVQGNDVYNAALNPPFAYQPAANNVYFSNPNTSALTGNTTSQTFPSVLTNLEYKYTPPGTAMFSLGVQHQLAPSVVLQVQYAGSLGWDQNDDRNINTLPLTDPNNAANPYDLRQGVSNGSLNANLYRIFPGFGGVTQEENETNFGYNALQAGLRMENKHGVTAQIAYTYSHEIDETSNDLGAISNPFNPGYDRGSGTLDRRHILNVNYIYAFPFFAHSSSVAARTVLSGWEFSGITTAETGVPQPLTYTGPIAGTTGLTDTLGLGGGTTNRPDLAGKVSYPKTRTAWFTPSAFANPVAPWNGGGNDGFGNAGKDAVRLPGLFNSNWSLFKTIPFTSGEGPNLELRFEYFNIFNHTEFNAIDANSGDANFGAVTNSYDARTLQLGAKLHF</sequence>
<evidence type="ECO:0000256" key="2">
    <source>
        <dbReference type="ARBA" id="ARBA00022448"/>
    </source>
</evidence>
<evidence type="ECO:0000256" key="5">
    <source>
        <dbReference type="ARBA" id="ARBA00023136"/>
    </source>
</evidence>
<comment type="caution">
    <text evidence="9">The sequence shown here is derived from an EMBL/GenBank/DDBJ whole genome shotgun (WGS) entry which is preliminary data.</text>
</comment>
<evidence type="ECO:0000256" key="1">
    <source>
        <dbReference type="ARBA" id="ARBA00004571"/>
    </source>
</evidence>
<gene>
    <name evidence="9" type="ORF">D0Y96_12000</name>
</gene>
<dbReference type="OrthoDB" id="97893at2"/>
<dbReference type="Pfam" id="PF13620">
    <property type="entry name" value="CarboxypepD_reg"/>
    <property type="match status" value="1"/>
</dbReference>
<dbReference type="InterPro" id="IPR036942">
    <property type="entry name" value="Beta-barrel_TonB_sf"/>
</dbReference>
<dbReference type="InterPro" id="IPR008969">
    <property type="entry name" value="CarboxyPept-like_regulatory"/>
</dbReference>
<dbReference type="PANTHER" id="PTHR30069">
    <property type="entry name" value="TONB-DEPENDENT OUTER MEMBRANE RECEPTOR"/>
    <property type="match status" value="1"/>
</dbReference>
<dbReference type="AlphaFoldDB" id="A0A372IMP1"/>